<dbReference type="Gene3D" id="3.40.50.720">
    <property type="entry name" value="NAD(P)-binding Rossmann-like Domain"/>
    <property type="match status" value="1"/>
</dbReference>
<dbReference type="InterPro" id="IPR047122">
    <property type="entry name" value="Trans-enoyl_RdTase-like"/>
</dbReference>
<evidence type="ECO:0000256" key="2">
    <source>
        <dbReference type="ARBA" id="ARBA00023002"/>
    </source>
</evidence>
<gene>
    <name evidence="4" type="ORF">GMORB2_3777</name>
</gene>
<evidence type="ECO:0000313" key="4">
    <source>
        <dbReference type="EMBL" id="KAF4124938.1"/>
    </source>
</evidence>
<reference evidence="4" key="1">
    <citation type="submission" date="2020-03" db="EMBL/GenBank/DDBJ databases">
        <title>Site-based positive gene gene selection in Geosmithia morbida across the United States reveals a broad range of putative effectors and factors for local host and environmental adapation.</title>
        <authorList>
            <person name="Onufrak A."/>
            <person name="Murdoch R.W."/>
            <person name="Gazis R."/>
            <person name="Huff M."/>
            <person name="Staton M."/>
            <person name="Klingeman W."/>
            <person name="Hadziabdic D."/>
        </authorList>
    </citation>
    <scope>NUCLEOTIDE SEQUENCE</scope>
    <source>
        <strain evidence="4">1262</strain>
    </source>
</reference>
<proteinExistence type="inferred from homology"/>
<dbReference type="InterPro" id="IPR011032">
    <property type="entry name" value="GroES-like_sf"/>
</dbReference>
<organism evidence="4 5">
    <name type="scientific">Geosmithia morbida</name>
    <dbReference type="NCBI Taxonomy" id="1094350"/>
    <lineage>
        <taxon>Eukaryota</taxon>
        <taxon>Fungi</taxon>
        <taxon>Dikarya</taxon>
        <taxon>Ascomycota</taxon>
        <taxon>Pezizomycotina</taxon>
        <taxon>Sordariomycetes</taxon>
        <taxon>Hypocreomycetidae</taxon>
        <taxon>Hypocreales</taxon>
        <taxon>Bionectriaceae</taxon>
        <taxon>Geosmithia</taxon>
    </lineage>
</organism>
<evidence type="ECO:0000256" key="1">
    <source>
        <dbReference type="ARBA" id="ARBA00008072"/>
    </source>
</evidence>
<dbReference type="OrthoDB" id="3233595at2759"/>
<dbReference type="SUPFAM" id="SSF51735">
    <property type="entry name" value="NAD(P)-binding Rossmann-fold domains"/>
    <property type="match status" value="1"/>
</dbReference>
<protein>
    <submittedName>
        <fullName evidence="4">To quinone oxidoreductase</fullName>
    </submittedName>
</protein>
<feature type="domain" description="Alcohol dehydrogenase-like N-terminal" evidence="3">
    <location>
        <begin position="23"/>
        <end position="108"/>
    </location>
</feature>
<keyword evidence="2" id="KW-0560">Oxidoreductase</keyword>
<dbReference type="EMBL" id="JAANYQ010000003">
    <property type="protein sequence ID" value="KAF4124938.1"/>
    <property type="molecule type" value="Genomic_DNA"/>
</dbReference>
<dbReference type="InterPro" id="IPR013154">
    <property type="entry name" value="ADH-like_N"/>
</dbReference>
<dbReference type="GO" id="GO:0016651">
    <property type="term" value="F:oxidoreductase activity, acting on NAD(P)H"/>
    <property type="evidence" value="ECO:0007669"/>
    <property type="project" value="InterPro"/>
</dbReference>
<dbReference type="RefSeq" id="XP_035323590.1">
    <property type="nucleotide sequence ID" value="XM_035465753.1"/>
</dbReference>
<dbReference type="PANTHER" id="PTHR45348">
    <property type="entry name" value="HYPOTHETICAL OXIDOREDUCTASE (EUROFUNG)"/>
    <property type="match status" value="1"/>
</dbReference>
<dbReference type="PANTHER" id="PTHR45348:SF5">
    <property type="entry name" value="OXIDOREDUCTASE, PUTATIVE (AFU_ORTHOLOGUE AFUA_8G01420)-RELATED"/>
    <property type="match status" value="1"/>
</dbReference>
<dbReference type="SUPFAM" id="SSF50129">
    <property type="entry name" value="GroES-like"/>
    <property type="match status" value="1"/>
</dbReference>
<evidence type="ECO:0000259" key="3">
    <source>
        <dbReference type="Pfam" id="PF08240"/>
    </source>
</evidence>
<dbReference type="GeneID" id="55970005"/>
<dbReference type="InterPro" id="IPR036291">
    <property type="entry name" value="NAD(P)-bd_dom_sf"/>
</dbReference>
<accession>A0A9P5D2D8</accession>
<evidence type="ECO:0000313" key="5">
    <source>
        <dbReference type="Proteomes" id="UP000749293"/>
    </source>
</evidence>
<comment type="caution">
    <text evidence="4">The sequence shown here is derived from an EMBL/GenBank/DDBJ whole genome shotgun (WGS) entry which is preliminary data.</text>
</comment>
<dbReference type="Gene3D" id="3.90.180.10">
    <property type="entry name" value="Medium-chain alcohol dehydrogenases, catalytic domain"/>
    <property type="match status" value="1"/>
</dbReference>
<comment type="similarity">
    <text evidence="1">Belongs to the zinc-containing alcohol dehydrogenase family.</text>
</comment>
<dbReference type="Pfam" id="PF08240">
    <property type="entry name" value="ADH_N"/>
    <property type="match status" value="1"/>
</dbReference>
<dbReference type="Proteomes" id="UP000749293">
    <property type="component" value="Unassembled WGS sequence"/>
</dbReference>
<name>A0A9P5D2D8_9HYPO</name>
<keyword evidence="5" id="KW-1185">Reference proteome</keyword>
<sequence>MKSAFYDKSLSVEIRDVPVPTPGAGEVLIRTVVAGTNPKDWKQPMHWTPEVGPFNHGDDVAGSIDSVGPGVANFRPGDRVAAFHEMNAPHGSFAEFSIAGAKSTFHIPEHLSFEASMTAALGMYQELGLPLPWKPATSRLPLIVYGGASAVGAFVVKLAVLSNVHPIVAVAGNGASFVETLIDRSKGDTIVDYRTGNRRVVQSLRGAAGGDVRLAFDAVSGQDSIANLDKALASGGRIVTVLTPDMVVGGREDSGHAEILFTLVKSVYTDIPAEAKASGAVMGDREFGAVFFPFLGLGLAEGWFGGHPYRAVENGLDGLEEALALLQAGGLSAEKAVLRIEETRGVKPRS</sequence>
<dbReference type="CDD" id="cd08249">
    <property type="entry name" value="enoyl_reductase_like"/>
    <property type="match status" value="1"/>
</dbReference>
<dbReference type="AlphaFoldDB" id="A0A9P5D2D8"/>